<protein>
    <submittedName>
        <fullName evidence="6">TetR/AcrR family transcriptional regulator C-terminal domain-containing protein</fullName>
    </submittedName>
</protein>
<name>A0A9D7SD86_9BACT</name>
<dbReference type="InterPro" id="IPR001647">
    <property type="entry name" value="HTH_TetR"/>
</dbReference>
<evidence type="ECO:0000256" key="1">
    <source>
        <dbReference type="ARBA" id="ARBA00023015"/>
    </source>
</evidence>
<keyword evidence="3" id="KW-0804">Transcription</keyword>
<evidence type="ECO:0000313" key="6">
    <source>
        <dbReference type="EMBL" id="MBK9795444.1"/>
    </source>
</evidence>
<comment type="caution">
    <text evidence="6">The sequence shown here is derived from an EMBL/GenBank/DDBJ whole genome shotgun (WGS) entry which is preliminary data.</text>
</comment>
<dbReference type="EMBL" id="JADKIO010000005">
    <property type="protein sequence ID" value="MBK9795444.1"/>
    <property type="molecule type" value="Genomic_DNA"/>
</dbReference>
<dbReference type="InterPro" id="IPR004111">
    <property type="entry name" value="Repressor_TetR_C"/>
</dbReference>
<evidence type="ECO:0000256" key="3">
    <source>
        <dbReference type="ARBA" id="ARBA00023163"/>
    </source>
</evidence>
<dbReference type="Proteomes" id="UP000886657">
    <property type="component" value="Unassembled WGS sequence"/>
</dbReference>
<proteinExistence type="predicted"/>
<evidence type="ECO:0000259" key="5">
    <source>
        <dbReference type="PROSITE" id="PS50977"/>
    </source>
</evidence>
<accession>A0A9D7SD86</accession>
<dbReference type="GO" id="GO:0003677">
    <property type="term" value="F:DNA binding"/>
    <property type="evidence" value="ECO:0007669"/>
    <property type="project" value="UniProtKB-UniRule"/>
</dbReference>
<dbReference type="SUPFAM" id="SSF46689">
    <property type="entry name" value="Homeodomain-like"/>
    <property type="match status" value="1"/>
</dbReference>
<feature type="domain" description="HTH tetR-type" evidence="5">
    <location>
        <begin position="1"/>
        <end position="37"/>
    </location>
</feature>
<reference evidence="6" key="1">
    <citation type="submission" date="2020-10" db="EMBL/GenBank/DDBJ databases">
        <title>Connecting structure to function with the recovery of over 1000 high-quality activated sludge metagenome-assembled genomes encoding full-length rRNA genes using long-read sequencing.</title>
        <authorList>
            <person name="Singleton C.M."/>
            <person name="Petriglieri F."/>
            <person name="Kristensen J.M."/>
            <person name="Kirkegaard R.H."/>
            <person name="Michaelsen T.Y."/>
            <person name="Andersen M.H."/>
            <person name="Karst S.M."/>
            <person name="Dueholm M.S."/>
            <person name="Nielsen P.H."/>
            <person name="Albertsen M."/>
        </authorList>
    </citation>
    <scope>NUCLEOTIDE SEQUENCE</scope>
    <source>
        <strain evidence="6">Skiv_18-Q3-R9-52_MAXAC.067</strain>
    </source>
</reference>
<comment type="caution">
    <text evidence="4">Lacks conserved residue(s) required for the propagation of feature annotation.</text>
</comment>
<evidence type="ECO:0000256" key="4">
    <source>
        <dbReference type="PROSITE-ProRule" id="PRU00335"/>
    </source>
</evidence>
<evidence type="ECO:0000313" key="7">
    <source>
        <dbReference type="Proteomes" id="UP000886657"/>
    </source>
</evidence>
<dbReference type="InterPro" id="IPR036271">
    <property type="entry name" value="Tet_transcr_reg_TetR-rel_C_sf"/>
</dbReference>
<dbReference type="GO" id="GO:0045892">
    <property type="term" value="P:negative regulation of DNA-templated transcription"/>
    <property type="evidence" value="ECO:0007669"/>
    <property type="project" value="InterPro"/>
</dbReference>
<dbReference type="PROSITE" id="PS50977">
    <property type="entry name" value="HTH_TETR_2"/>
    <property type="match status" value="1"/>
</dbReference>
<dbReference type="Pfam" id="PF00440">
    <property type="entry name" value="TetR_N"/>
    <property type="match status" value="1"/>
</dbReference>
<keyword evidence="2 4" id="KW-0238">DNA-binding</keyword>
<dbReference type="Pfam" id="PF02909">
    <property type="entry name" value="TetR_C_1"/>
    <property type="match status" value="1"/>
</dbReference>
<evidence type="ECO:0000256" key="2">
    <source>
        <dbReference type="ARBA" id="ARBA00023125"/>
    </source>
</evidence>
<sequence length="231" mass="25167">MHTVAGRLGFSTMALYRYFPNKEALIDASVDAAMGRPPQRSGPREGWRQEVKHWAYAKRAMLCSRPWLAELPFVAAPHGPNWLSWHEAFLQTIADTALSPEDRMDMLSVVHAYVSGASDTAISLARALSRGISADAWAKAVGADLCRAINDPRYPNLSAILTSPSGGISDSSPLPVRAGKPRTMEEGFDFGLERVLDGIERVLGLHGPVLTFPRGGVRTIDTSRCGLQRRG</sequence>
<dbReference type="Gene3D" id="1.10.357.10">
    <property type="entry name" value="Tetracycline Repressor, domain 2"/>
    <property type="match status" value="1"/>
</dbReference>
<gene>
    <name evidence="6" type="ORF">IPP58_02910</name>
</gene>
<organism evidence="6 7">
    <name type="scientific">Candidatus Geothrix skivensis</name>
    <dbReference type="NCBI Taxonomy" id="2954439"/>
    <lineage>
        <taxon>Bacteria</taxon>
        <taxon>Pseudomonadati</taxon>
        <taxon>Acidobacteriota</taxon>
        <taxon>Holophagae</taxon>
        <taxon>Holophagales</taxon>
        <taxon>Holophagaceae</taxon>
        <taxon>Geothrix</taxon>
    </lineage>
</organism>
<dbReference type="Gene3D" id="1.10.10.60">
    <property type="entry name" value="Homeodomain-like"/>
    <property type="match status" value="1"/>
</dbReference>
<keyword evidence="1" id="KW-0805">Transcription regulation</keyword>
<dbReference type="InterPro" id="IPR009057">
    <property type="entry name" value="Homeodomain-like_sf"/>
</dbReference>
<dbReference type="AlphaFoldDB" id="A0A9D7SD86"/>
<dbReference type="SUPFAM" id="SSF48498">
    <property type="entry name" value="Tetracyclin repressor-like, C-terminal domain"/>
    <property type="match status" value="1"/>
</dbReference>